<dbReference type="PANTHER" id="PTHR30537:SF26">
    <property type="entry name" value="GLYCINE CLEAVAGE SYSTEM TRANSCRIPTIONAL ACTIVATOR"/>
    <property type="match status" value="1"/>
</dbReference>
<dbReference type="PROSITE" id="PS50931">
    <property type="entry name" value="HTH_LYSR"/>
    <property type="match status" value="1"/>
</dbReference>
<keyword evidence="3" id="KW-0238">DNA-binding</keyword>
<dbReference type="Gene3D" id="1.10.10.10">
    <property type="entry name" value="Winged helix-like DNA-binding domain superfamily/Winged helix DNA-binding domain"/>
    <property type="match status" value="1"/>
</dbReference>
<proteinExistence type="inferred from homology"/>
<dbReference type="Proteomes" id="UP000234881">
    <property type="component" value="Unassembled WGS sequence"/>
</dbReference>
<dbReference type="PRINTS" id="PR00039">
    <property type="entry name" value="HTHLYSR"/>
</dbReference>
<dbReference type="InterPro" id="IPR000847">
    <property type="entry name" value="LysR_HTH_N"/>
</dbReference>
<dbReference type="RefSeq" id="WP_101532535.1">
    <property type="nucleotide sequence ID" value="NZ_PKUQ01000004.1"/>
</dbReference>
<dbReference type="Gene3D" id="3.40.190.10">
    <property type="entry name" value="Periplasmic binding protein-like II"/>
    <property type="match status" value="2"/>
</dbReference>
<dbReference type="InterPro" id="IPR058163">
    <property type="entry name" value="LysR-type_TF_proteobact-type"/>
</dbReference>
<organism evidence="6 7">
    <name type="scientific">Cohaesibacter celericrescens</name>
    <dbReference type="NCBI Taxonomy" id="2067669"/>
    <lineage>
        <taxon>Bacteria</taxon>
        <taxon>Pseudomonadati</taxon>
        <taxon>Pseudomonadota</taxon>
        <taxon>Alphaproteobacteria</taxon>
        <taxon>Hyphomicrobiales</taxon>
        <taxon>Cohaesibacteraceae</taxon>
    </lineage>
</organism>
<sequence>MSQLPPLNGLRAFEMAGRSLNFRAAADELGVTQGAVAQQVRQLEAHLGLQLFERLPKGLAFTSPGRTYHVNVAAAFEALRNATDHLMPDSGKVLVSVTPTFAAKWLIPNLPDFSAKHPEIDLSILATEKVSSFHGDAIDLAVRQGEPPFGASLDAHLLFRQEVVAVAAPSLVEGEIIPVSADAMSCLPKLHDTHDLWPEFLRLNNIEDKGGHGLRLSQTSLAVDAALLGQGVALVSRFLVTAEIAAKSLIQITPDTMSGRQDFYLLAKRKSRHNPAVDAAITWFLAQAER</sequence>
<evidence type="ECO:0000259" key="5">
    <source>
        <dbReference type="PROSITE" id="PS50931"/>
    </source>
</evidence>
<evidence type="ECO:0000313" key="7">
    <source>
        <dbReference type="Proteomes" id="UP000234881"/>
    </source>
</evidence>
<dbReference type="GO" id="GO:0043565">
    <property type="term" value="F:sequence-specific DNA binding"/>
    <property type="evidence" value="ECO:0007669"/>
    <property type="project" value="TreeGrafter"/>
</dbReference>
<evidence type="ECO:0000313" key="6">
    <source>
        <dbReference type="EMBL" id="PLW78544.1"/>
    </source>
</evidence>
<feature type="domain" description="HTH lysR-type" evidence="5">
    <location>
        <begin position="5"/>
        <end position="62"/>
    </location>
</feature>
<dbReference type="InterPro" id="IPR036390">
    <property type="entry name" value="WH_DNA-bd_sf"/>
</dbReference>
<evidence type="ECO:0000256" key="1">
    <source>
        <dbReference type="ARBA" id="ARBA00009437"/>
    </source>
</evidence>
<dbReference type="OrthoDB" id="9807765at2"/>
<evidence type="ECO:0000256" key="3">
    <source>
        <dbReference type="ARBA" id="ARBA00023125"/>
    </source>
</evidence>
<dbReference type="Pfam" id="PF03466">
    <property type="entry name" value="LysR_substrate"/>
    <property type="match status" value="1"/>
</dbReference>
<dbReference type="InterPro" id="IPR005119">
    <property type="entry name" value="LysR_subst-bd"/>
</dbReference>
<dbReference type="AlphaFoldDB" id="A0A2N5XVM4"/>
<dbReference type="SUPFAM" id="SSF53850">
    <property type="entry name" value="Periplasmic binding protein-like II"/>
    <property type="match status" value="1"/>
</dbReference>
<keyword evidence="4" id="KW-0804">Transcription</keyword>
<comment type="caution">
    <text evidence="6">The sequence shown here is derived from an EMBL/GenBank/DDBJ whole genome shotgun (WGS) entry which is preliminary data.</text>
</comment>
<accession>A0A2N5XVM4</accession>
<evidence type="ECO:0000256" key="4">
    <source>
        <dbReference type="ARBA" id="ARBA00023163"/>
    </source>
</evidence>
<dbReference type="EMBL" id="PKUQ01000004">
    <property type="protein sequence ID" value="PLW78544.1"/>
    <property type="molecule type" value="Genomic_DNA"/>
</dbReference>
<comment type="similarity">
    <text evidence="1">Belongs to the LysR transcriptional regulatory family.</text>
</comment>
<dbReference type="CDD" id="cd08432">
    <property type="entry name" value="PBP2_GcdR_TrpI_HvrB_AmpR_like"/>
    <property type="match status" value="1"/>
</dbReference>
<dbReference type="SUPFAM" id="SSF46785">
    <property type="entry name" value="Winged helix' DNA-binding domain"/>
    <property type="match status" value="1"/>
</dbReference>
<reference evidence="6 7" key="1">
    <citation type="submission" date="2018-01" db="EMBL/GenBank/DDBJ databases">
        <title>The draft genome sequence of Cohaesibacter sp. H1304.</title>
        <authorList>
            <person name="Wang N.-N."/>
            <person name="Du Z.-J."/>
        </authorList>
    </citation>
    <scope>NUCLEOTIDE SEQUENCE [LARGE SCALE GENOMIC DNA]</scope>
    <source>
        <strain evidence="6 7">H1304</strain>
    </source>
</reference>
<dbReference type="GO" id="GO:0003700">
    <property type="term" value="F:DNA-binding transcription factor activity"/>
    <property type="evidence" value="ECO:0007669"/>
    <property type="project" value="InterPro"/>
</dbReference>
<evidence type="ECO:0000256" key="2">
    <source>
        <dbReference type="ARBA" id="ARBA00023015"/>
    </source>
</evidence>
<keyword evidence="7" id="KW-1185">Reference proteome</keyword>
<protein>
    <submittedName>
        <fullName evidence="6">LysR family transcriptional regulator</fullName>
    </submittedName>
</protein>
<dbReference type="PANTHER" id="PTHR30537">
    <property type="entry name" value="HTH-TYPE TRANSCRIPTIONAL REGULATOR"/>
    <property type="match status" value="1"/>
</dbReference>
<keyword evidence="2" id="KW-0805">Transcription regulation</keyword>
<dbReference type="InterPro" id="IPR036388">
    <property type="entry name" value="WH-like_DNA-bd_sf"/>
</dbReference>
<gene>
    <name evidence="6" type="ORF">C0081_04065</name>
</gene>
<dbReference type="Pfam" id="PF00126">
    <property type="entry name" value="HTH_1"/>
    <property type="match status" value="1"/>
</dbReference>
<name>A0A2N5XVM4_9HYPH</name>
<dbReference type="GO" id="GO:0006351">
    <property type="term" value="P:DNA-templated transcription"/>
    <property type="evidence" value="ECO:0007669"/>
    <property type="project" value="TreeGrafter"/>
</dbReference>